<dbReference type="InterPro" id="IPR059220">
    <property type="entry name" value="AbiEi"/>
</dbReference>
<evidence type="ECO:0000313" key="1">
    <source>
        <dbReference type="EMBL" id="PKU92927.1"/>
    </source>
</evidence>
<sequence>MCLCTVSVYLYNMRQSDAIKVLDRWDVTGRYVYLKRDLRKLFHGEARDTFDDSLDRLVRSGILVRAARGVYVYRLTRHFSDATPDLIARNLRRGHLVYESLESALSMYGAISQIPVDRRTYMTTGRRGEYRTPYGVIEFTHTARTIDRIAPGLLHPEGRGVPVASKQLALRDLKATGRNLDLVDEQLMEDE</sequence>
<dbReference type="EMBL" id="PCGY01000011">
    <property type="protein sequence ID" value="PKU92927.1"/>
    <property type="molecule type" value="Genomic_DNA"/>
</dbReference>
<dbReference type="NCBIfam" id="NF047376">
    <property type="entry name" value="TAA_AbiEi"/>
    <property type="match status" value="1"/>
</dbReference>
<evidence type="ECO:0008006" key="3">
    <source>
        <dbReference type="Google" id="ProtNLM"/>
    </source>
</evidence>
<organism evidence="1 2">
    <name type="scientific">Bifidobacterium thermophilum</name>
    <dbReference type="NCBI Taxonomy" id="33905"/>
    <lineage>
        <taxon>Bacteria</taxon>
        <taxon>Bacillati</taxon>
        <taxon>Actinomycetota</taxon>
        <taxon>Actinomycetes</taxon>
        <taxon>Bifidobacteriales</taxon>
        <taxon>Bifidobacteriaceae</taxon>
        <taxon>Bifidobacterium</taxon>
    </lineage>
</organism>
<gene>
    <name evidence="1" type="ORF">CQR47_0777</name>
</gene>
<evidence type="ECO:0000313" key="2">
    <source>
        <dbReference type="Proteomes" id="UP000233727"/>
    </source>
</evidence>
<dbReference type="Proteomes" id="UP000233727">
    <property type="component" value="Unassembled WGS sequence"/>
</dbReference>
<protein>
    <recommendedName>
        <fullName evidence="3">Type IV toxin-antitoxin system AbiEi family antitoxin domain-containing protein</fullName>
    </recommendedName>
</protein>
<name>A0A2N3QMK8_9BIFI</name>
<reference evidence="1 2" key="1">
    <citation type="submission" date="2017-10" db="EMBL/GenBank/DDBJ databases">
        <title>Bifidobacterium genomics.</title>
        <authorList>
            <person name="Lugli G.A."/>
            <person name="Milani C."/>
            <person name="Mancabelli L."/>
        </authorList>
    </citation>
    <scope>NUCLEOTIDE SEQUENCE [LARGE SCALE GENOMIC DNA]</scope>
    <source>
        <strain evidence="1 2">1542B</strain>
    </source>
</reference>
<accession>A0A2N3QMK8</accession>
<dbReference type="AlphaFoldDB" id="A0A2N3QMK8"/>
<proteinExistence type="predicted"/>
<comment type="caution">
    <text evidence="1">The sequence shown here is derived from an EMBL/GenBank/DDBJ whole genome shotgun (WGS) entry which is preliminary data.</text>
</comment>